<name>A0A2L0F902_SORCE</name>
<sequence>MSAERKASSIAAYLEHRGKLSAHFASAEDLERLPIVLTKDDLRRNYPWGLLCVPKEHVHQYHESFGTTGVPIASPLTREDLEAYVEEILLTPFDLGGGDLVLVRFPYAISVPAHLFHRAAQARGAAVVAASSYSAISPPARVLRLVEQLGVTVLTCLPFEAVRLAHFARWQGYEPGKHFRTLRAVCTAGEVLGPAMRRYIESLWGAPVHQFYGSTEAGNVAYSCGRGSLHLAEPFFRATVVDEPARSARRDGRPGTLVLTTLRKEALPLLKYDTEDWATLNPAETCGCGDAHAVLEILGRRGEHYDFASRSGKDGKLRLLHTSVKEAMYELALERGTSPFFRCVRTDERLVIRLESEAPDPAAERWLEQRLGVDVELLSVRPGSLVDMASLSATELVQKPKYCH</sequence>
<dbReference type="SUPFAM" id="SSF56801">
    <property type="entry name" value="Acetyl-CoA synthetase-like"/>
    <property type="match status" value="1"/>
</dbReference>
<dbReference type="PANTHER" id="PTHR43845">
    <property type="entry name" value="BLR5969 PROTEIN"/>
    <property type="match status" value="1"/>
</dbReference>
<gene>
    <name evidence="2" type="ORF">SOCE26_095660</name>
</gene>
<reference evidence="2 3" key="1">
    <citation type="submission" date="2015-09" db="EMBL/GenBank/DDBJ databases">
        <title>Sorangium comparison.</title>
        <authorList>
            <person name="Zaburannyi N."/>
            <person name="Bunk B."/>
            <person name="Overmann J."/>
            <person name="Mueller R."/>
        </authorList>
    </citation>
    <scope>NUCLEOTIDE SEQUENCE [LARGE SCALE GENOMIC DNA]</scope>
    <source>
        <strain evidence="2 3">So ce26</strain>
    </source>
</reference>
<dbReference type="InterPro" id="IPR000873">
    <property type="entry name" value="AMP-dep_synth/lig_dom"/>
</dbReference>
<evidence type="ECO:0000259" key="1">
    <source>
        <dbReference type="Pfam" id="PF00501"/>
    </source>
</evidence>
<dbReference type="RefSeq" id="WP_159397958.1">
    <property type="nucleotide sequence ID" value="NZ_CP012673.1"/>
</dbReference>
<dbReference type="PANTHER" id="PTHR43845:SF1">
    <property type="entry name" value="BLR5969 PROTEIN"/>
    <property type="match status" value="1"/>
</dbReference>
<evidence type="ECO:0000313" key="2">
    <source>
        <dbReference type="EMBL" id="AUX48040.1"/>
    </source>
</evidence>
<dbReference type="Proteomes" id="UP000238348">
    <property type="component" value="Chromosome"/>
</dbReference>
<proteinExistence type="predicted"/>
<dbReference type="Gene3D" id="3.40.50.12780">
    <property type="entry name" value="N-terminal domain of ligase-like"/>
    <property type="match status" value="1"/>
</dbReference>
<dbReference type="EMBL" id="CP012673">
    <property type="protein sequence ID" value="AUX48040.1"/>
    <property type="molecule type" value="Genomic_DNA"/>
</dbReference>
<organism evidence="2 3">
    <name type="scientific">Sorangium cellulosum</name>
    <name type="common">Polyangium cellulosum</name>
    <dbReference type="NCBI Taxonomy" id="56"/>
    <lineage>
        <taxon>Bacteria</taxon>
        <taxon>Pseudomonadati</taxon>
        <taxon>Myxococcota</taxon>
        <taxon>Polyangia</taxon>
        <taxon>Polyangiales</taxon>
        <taxon>Polyangiaceae</taxon>
        <taxon>Sorangium</taxon>
    </lineage>
</organism>
<dbReference type="AlphaFoldDB" id="A0A2L0F902"/>
<dbReference type="OrthoDB" id="580775at2"/>
<dbReference type="Pfam" id="PF00501">
    <property type="entry name" value="AMP-binding"/>
    <property type="match status" value="1"/>
</dbReference>
<protein>
    <recommendedName>
        <fullName evidence="1">AMP-dependent synthetase/ligase domain-containing protein</fullName>
    </recommendedName>
</protein>
<dbReference type="InterPro" id="IPR042099">
    <property type="entry name" value="ANL_N_sf"/>
</dbReference>
<accession>A0A2L0F902</accession>
<evidence type="ECO:0000313" key="3">
    <source>
        <dbReference type="Proteomes" id="UP000238348"/>
    </source>
</evidence>
<feature type="domain" description="AMP-dependent synthetase/ligase" evidence="1">
    <location>
        <begin position="66"/>
        <end position="258"/>
    </location>
</feature>